<evidence type="ECO:0000313" key="3">
    <source>
        <dbReference type="RefSeq" id="XP_030986488.1"/>
    </source>
</evidence>
<dbReference type="KEGG" id="pgri:PgNI_02594"/>
<evidence type="ECO:0000313" key="2">
    <source>
        <dbReference type="Proteomes" id="UP000515153"/>
    </source>
</evidence>
<accession>A0A6P8BGS2</accession>
<feature type="region of interest" description="Disordered" evidence="1">
    <location>
        <begin position="21"/>
        <end position="45"/>
    </location>
</feature>
<evidence type="ECO:0000256" key="1">
    <source>
        <dbReference type="SAM" id="MobiDB-lite"/>
    </source>
</evidence>
<gene>
    <name evidence="4" type="ORF">PgNI_02591</name>
    <name evidence="3" type="ORF">PgNI_02594</name>
</gene>
<evidence type="ECO:0000313" key="4">
    <source>
        <dbReference type="RefSeq" id="XP_030986491.1"/>
    </source>
</evidence>
<reference evidence="3 4" key="3">
    <citation type="submission" date="2025-04" db="UniProtKB">
        <authorList>
            <consortium name="RefSeq"/>
        </authorList>
    </citation>
    <scope>IDENTIFICATION</scope>
    <source>
        <strain evidence="3 4">NI907</strain>
    </source>
</reference>
<dbReference type="RefSeq" id="XP_030986491.1">
    <property type="nucleotide sequence ID" value="XM_031122653.1"/>
</dbReference>
<reference evidence="3 4" key="2">
    <citation type="submission" date="2019-10" db="EMBL/GenBank/DDBJ databases">
        <authorList>
            <consortium name="NCBI Genome Project"/>
        </authorList>
    </citation>
    <scope>NUCLEOTIDE SEQUENCE</scope>
    <source>
        <strain evidence="3 4">NI907</strain>
    </source>
</reference>
<sequence>MEKQLPSRRLLVPNDGFRVGIEPDLNNENNGNNGNIPNPSLNGHNDTGNLFTTPIRSGTRAGQNGLRADFAVINGISKYYYDVQIVAINKDSGNINLLNTLTNAANNKGRKYHFLDPFFHPIIINAGGLMEKIQHRLINSSKN</sequence>
<dbReference type="KEGG" id="pgri:PgNI_02591"/>
<protein>
    <submittedName>
        <fullName evidence="3 4">Uncharacterized protein</fullName>
    </submittedName>
</protein>
<feature type="compositionally biased region" description="Low complexity" evidence="1">
    <location>
        <begin position="22"/>
        <end position="43"/>
    </location>
</feature>
<dbReference type="Proteomes" id="UP000515153">
    <property type="component" value="Unplaced"/>
</dbReference>
<keyword evidence="2" id="KW-1185">Reference proteome</keyword>
<organism evidence="2 3">
    <name type="scientific">Pyricularia grisea</name>
    <name type="common">Crabgrass-specific blast fungus</name>
    <name type="synonym">Magnaporthe grisea</name>
    <dbReference type="NCBI Taxonomy" id="148305"/>
    <lineage>
        <taxon>Eukaryota</taxon>
        <taxon>Fungi</taxon>
        <taxon>Dikarya</taxon>
        <taxon>Ascomycota</taxon>
        <taxon>Pezizomycotina</taxon>
        <taxon>Sordariomycetes</taxon>
        <taxon>Sordariomycetidae</taxon>
        <taxon>Magnaporthales</taxon>
        <taxon>Pyriculariaceae</taxon>
        <taxon>Pyricularia</taxon>
    </lineage>
</organism>
<name>A0A6P8BGS2_PYRGI</name>
<dbReference type="AlphaFoldDB" id="A0A6P8BGS2"/>
<proteinExistence type="predicted"/>
<dbReference type="RefSeq" id="XP_030986488.1">
    <property type="nucleotide sequence ID" value="XM_031122656.1"/>
</dbReference>
<reference evidence="3 4" key="1">
    <citation type="journal article" date="2019" name="Mol. Biol. Evol.">
        <title>Blast fungal genomes show frequent chromosomal changes, gene gains and losses, and effector gene turnover.</title>
        <authorList>
            <person name="Gomez Luciano L.B."/>
            <person name="Jason Tsai I."/>
            <person name="Chuma I."/>
            <person name="Tosa Y."/>
            <person name="Chen Y.H."/>
            <person name="Li J.Y."/>
            <person name="Li M.Y."/>
            <person name="Jade Lu M.Y."/>
            <person name="Nakayashiki H."/>
            <person name="Li W.H."/>
        </authorList>
    </citation>
    <scope>NUCLEOTIDE SEQUENCE</scope>
    <source>
        <strain evidence="3 4">NI907</strain>
    </source>
</reference>
<dbReference type="GeneID" id="41957564"/>